<dbReference type="Proteomes" id="UP000029431">
    <property type="component" value="Chromosome"/>
</dbReference>
<dbReference type="EMBL" id="CP003355">
    <property type="protein sequence ID" value="AHD05735.1"/>
    <property type="molecule type" value="Genomic_DNA"/>
</dbReference>
<gene>
    <name evidence="1" type="ORF">ERIC2_c19400</name>
</gene>
<dbReference type="PANTHER" id="PTHR42798">
    <property type="entry name" value="LIPOPROTEIN-RELEASING SYSTEM ATP-BINDING PROTEIN LOLD"/>
    <property type="match status" value="1"/>
</dbReference>
<sequence>MPGLIYADGEILYAGNSLKKLDRDSYRAKRIGVIFQSFNLLTNVTAVENIVLSMNISGSKEKDKKAFAYALLKRSG</sequence>
<evidence type="ECO:0000313" key="2">
    <source>
        <dbReference type="Proteomes" id="UP000029431"/>
    </source>
</evidence>
<evidence type="ECO:0000313" key="1">
    <source>
        <dbReference type="EMBL" id="AHD05735.1"/>
    </source>
</evidence>
<evidence type="ECO:0008006" key="3">
    <source>
        <dbReference type="Google" id="ProtNLM"/>
    </source>
</evidence>
<dbReference type="eggNOG" id="COG1136">
    <property type="taxonomic scope" value="Bacteria"/>
</dbReference>
<dbReference type="Gene3D" id="3.40.50.300">
    <property type="entry name" value="P-loop containing nucleotide triphosphate hydrolases"/>
    <property type="match status" value="1"/>
</dbReference>
<dbReference type="AlphaFoldDB" id="V9W7Q9"/>
<keyword evidence="2" id="KW-1185">Reference proteome</keyword>
<organism evidence="1 2">
    <name type="scientific">Paenibacillus larvae subsp. larvae DSM 25430</name>
    <dbReference type="NCBI Taxonomy" id="697284"/>
    <lineage>
        <taxon>Bacteria</taxon>
        <taxon>Bacillati</taxon>
        <taxon>Bacillota</taxon>
        <taxon>Bacilli</taxon>
        <taxon>Bacillales</taxon>
        <taxon>Paenibacillaceae</taxon>
        <taxon>Paenibacillus</taxon>
    </lineage>
</organism>
<protein>
    <recommendedName>
        <fullName evidence="3">ABC transporter domain-containing protein</fullName>
    </recommendedName>
</protein>
<proteinExistence type="predicted"/>
<reference evidence="1 2" key="1">
    <citation type="journal article" date="2014" name="PLoS ONE">
        <title>How to Kill the Honey Bee Larva: Genomic Potential and Virulence Mechanisms of Paenibacillus larvae.</title>
        <authorList>
            <person name="Djukic M."/>
            <person name="Brzuszkiewicz E."/>
            <person name="Funfhaus A."/>
            <person name="Voss J."/>
            <person name="Gollnow K."/>
            <person name="Poppinga L."/>
            <person name="Liesegang H."/>
            <person name="Garcia-Gonzalez E."/>
            <person name="Genersch E."/>
            <person name="Daniel R."/>
        </authorList>
    </citation>
    <scope>NUCLEOTIDE SEQUENCE [LARGE SCALE GENOMIC DNA]</scope>
    <source>
        <strain evidence="1 2">DSM 25430</strain>
    </source>
</reference>
<dbReference type="PATRIC" id="fig|697284.3.peg.1860"/>
<dbReference type="InterPro" id="IPR027417">
    <property type="entry name" value="P-loop_NTPase"/>
</dbReference>
<name>V9W7Q9_9BACL</name>
<dbReference type="SUPFAM" id="SSF52540">
    <property type="entry name" value="P-loop containing nucleoside triphosphate hydrolases"/>
    <property type="match status" value="1"/>
</dbReference>
<dbReference type="HOGENOM" id="CLU_2651024_0_0_9"/>
<dbReference type="PANTHER" id="PTHR42798:SF6">
    <property type="entry name" value="CELL DIVISION ATP-BINDING PROTEIN FTSE"/>
    <property type="match status" value="1"/>
</dbReference>
<dbReference type="KEGG" id="plv:ERIC2_c19400"/>
<accession>V9W7Q9</accession>